<proteinExistence type="predicted"/>
<dbReference type="eggNOG" id="COG0438">
    <property type="taxonomic scope" value="Bacteria"/>
</dbReference>
<dbReference type="GO" id="GO:0016740">
    <property type="term" value="F:transferase activity"/>
    <property type="evidence" value="ECO:0007669"/>
    <property type="project" value="UniProtKB-KW"/>
</dbReference>
<keyword evidence="1" id="KW-0808">Transferase</keyword>
<dbReference type="AlphaFoldDB" id="A0A090QSL3"/>
<comment type="caution">
    <text evidence="1">The sequence shown here is derived from an EMBL/GenBank/DDBJ whole genome shotgun (WGS) entry which is preliminary data.</text>
</comment>
<gene>
    <name evidence="1" type="ORF">JCM19237_3646</name>
</gene>
<reference evidence="1 2" key="1">
    <citation type="journal article" date="2014" name="Genome Announc.">
        <title>Draft Genome Sequences of Two Vibrionaceae Species, Vibrio ponticus C121 and Photobacterium aphoticum C119, Isolated as Coral Reef Microbiota.</title>
        <authorList>
            <person name="Al-saari N."/>
            <person name="Meirelles P.M."/>
            <person name="Mino S."/>
            <person name="Suda W."/>
            <person name="Oshima K."/>
            <person name="Hattori M."/>
            <person name="Ohkuma M."/>
            <person name="Thompson F.L."/>
            <person name="Gomez-Gil B."/>
            <person name="Sawabe T."/>
            <person name="Sawabe T."/>
        </authorList>
    </citation>
    <scope>NUCLEOTIDE SEQUENCE [LARGE SCALE GENOMIC DNA]</scope>
    <source>
        <strain evidence="1 2">JCM 19237</strain>
    </source>
</reference>
<dbReference type="EMBL" id="BBMN01000006">
    <property type="protein sequence ID" value="GAL05263.1"/>
    <property type="molecule type" value="Genomic_DNA"/>
</dbReference>
<sequence length="76" mass="8902">MKEPLLYLCHRIPFPPNKGDKITTFNVLKYLQQHYDIHLGCFVDDAFDTRYQEDVAQYCVSSQCIPLSRTYSKLKG</sequence>
<dbReference type="STRING" id="754436.JCM19237_3646"/>
<name>A0A090QSL3_9GAMM</name>
<dbReference type="Proteomes" id="UP000029227">
    <property type="component" value="Unassembled WGS sequence"/>
</dbReference>
<evidence type="ECO:0000313" key="1">
    <source>
        <dbReference type="EMBL" id="GAL05263.1"/>
    </source>
</evidence>
<accession>A0A090QSL3</accession>
<organism evidence="1 2">
    <name type="scientific">Photobacterium aphoticum</name>
    <dbReference type="NCBI Taxonomy" id="754436"/>
    <lineage>
        <taxon>Bacteria</taxon>
        <taxon>Pseudomonadati</taxon>
        <taxon>Pseudomonadota</taxon>
        <taxon>Gammaproteobacteria</taxon>
        <taxon>Vibrionales</taxon>
        <taxon>Vibrionaceae</taxon>
        <taxon>Photobacterium</taxon>
    </lineage>
</organism>
<evidence type="ECO:0000313" key="2">
    <source>
        <dbReference type="Proteomes" id="UP000029227"/>
    </source>
</evidence>
<protein>
    <submittedName>
        <fullName evidence="1">Glycosyltransferase</fullName>
    </submittedName>
</protein>